<evidence type="ECO:0000313" key="1">
    <source>
        <dbReference type="EMBL" id="PTL38767.1"/>
    </source>
</evidence>
<dbReference type="OrthoDB" id="9786534at2"/>
<reference evidence="1 2" key="1">
    <citation type="submission" date="2018-03" db="EMBL/GenBank/DDBJ databases">
        <title>Alkalicoccus saliphilus sp. nov., isolated from a mineral pool.</title>
        <authorList>
            <person name="Zhao B."/>
        </authorList>
    </citation>
    <scope>NUCLEOTIDE SEQUENCE [LARGE SCALE GENOMIC DNA]</scope>
    <source>
        <strain evidence="1 2">6AG</strain>
    </source>
</reference>
<dbReference type="Pfam" id="PF21900">
    <property type="entry name" value="DUF6920"/>
    <property type="match status" value="1"/>
</dbReference>
<name>A0A2T4U5T4_9BACI</name>
<dbReference type="EMBL" id="PZJJ01000014">
    <property type="protein sequence ID" value="PTL38767.1"/>
    <property type="molecule type" value="Genomic_DNA"/>
</dbReference>
<proteinExistence type="predicted"/>
<dbReference type="AlphaFoldDB" id="A0A2T4U5T4"/>
<gene>
    <name evidence="1" type="ORF">C6Y45_09755</name>
</gene>
<protein>
    <submittedName>
        <fullName evidence="1">Uncharacterized protein</fullName>
    </submittedName>
</protein>
<comment type="caution">
    <text evidence="1">The sequence shown here is derived from an EMBL/GenBank/DDBJ whole genome shotgun (WGS) entry which is preliminary data.</text>
</comment>
<keyword evidence="2" id="KW-1185">Reference proteome</keyword>
<dbReference type="InterPro" id="IPR054213">
    <property type="entry name" value="DUF6920"/>
</dbReference>
<accession>A0A2T4U5T4</accession>
<evidence type="ECO:0000313" key="2">
    <source>
        <dbReference type="Proteomes" id="UP000240509"/>
    </source>
</evidence>
<organism evidence="1 2">
    <name type="scientific">Alkalicoccus saliphilus</name>
    <dbReference type="NCBI Taxonomy" id="200989"/>
    <lineage>
        <taxon>Bacteria</taxon>
        <taxon>Bacillati</taxon>
        <taxon>Bacillota</taxon>
        <taxon>Bacilli</taxon>
        <taxon>Bacillales</taxon>
        <taxon>Bacillaceae</taxon>
        <taxon>Alkalicoccus</taxon>
    </lineage>
</organism>
<dbReference type="Proteomes" id="UP000240509">
    <property type="component" value="Unassembled WGS sequence"/>
</dbReference>
<dbReference type="RefSeq" id="WP_107585036.1">
    <property type="nucleotide sequence ID" value="NZ_PZJJ01000014.1"/>
</dbReference>
<sequence>MKIYWVIAAAAAFILGFAGRRFYRETTREIKELLTYEPAPREWIVTEEQTKKLPPPVQRWLRQSGMTGRLNIHTAALKQEGLMRLKPEQVKSFPAEAEQFITTDYPSFIWRVKMKMQPGFAVTGRDWYRFGQGEMLIKAASVFPLVTVRHNKKANQSTLQRYLMEMAWYPSAALSPFVSWEAVDDRTAKAVMSYCGCTGEGIFHFSEEGELIRLSAYRFRDKEDEEPTEWQAEALEYMTVDGIRMPARVSVSWVLPEGKFTWYTFSVKDVRLNERRTELIKEMKSR</sequence>